<dbReference type="GO" id="GO:0000329">
    <property type="term" value="C:fungal-type vacuole membrane"/>
    <property type="evidence" value="ECO:0007669"/>
    <property type="project" value="TreeGrafter"/>
</dbReference>
<comment type="caution">
    <text evidence="13">The sequence shown here is derived from an EMBL/GenBank/DDBJ whole genome shotgun (WGS) entry which is preliminary data.</text>
</comment>
<dbReference type="GO" id="GO:0005524">
    <property type="term" value="F:ATP binding"/>
    <property type="evidence" value="ECO:0007669"/>
    <property type="project" value="UniProtKB-KW"/>
</dbReference>
<feature type="region of interest" description="Disordered" evidence="9">
    <location>
        <begin position="411"/>
        <end position="449"/>
    </location>
</feature>
<keyword evidence="3 10" id="KW-0812">Transmembrane</keyword>
<feature type="compositionally biased region" description="Low complexity" evidence="9">
    <location>
        <begin position="414"/>
        <end position="425"/>
    </location>
</feature>
<keyword evidence="8 10" id="KW-0472">Membrane</keyword>
<dbReference type="InterPro" id="IPR027417">
    <property type="entry name" value="P-loop_NTPase"/>
</dbReference>
<feature type="transmembrane region" description="Helical" evidence="10">
    <location>
        <begin position="190"/>
        <end position="211"/>
    </location>
</feature>
<dbReference type="CDD" id="cd03250">
    <property type="entry name" value="ABCC_MRP_domain1"/>
    <property type="match status" value="1"/>
</dbReference>
<evidence type="ECO:0008006" key="15">
    <source>
        <dbReference type="Google" id="ProtNLM"/>
    </source>
</evidence>
<dbReference type="InterPro" id="IPR017871">
    <property type="entry name" value="ABC_transporter-like_CS"/>
</dbReference>
<evidence type="ECO:0000313" key="14">
    <source>
        <dbReference type="Proteomes" id="UP000239560"/>
    </source>
</evidence>
<feature type="compositionally biased region" description="Acidic residues" evidence="9">
    <location>
        <begin position="429"/>
        <end position="442"/>
    </location>
</feature>
<keyword evidence="5" id="KW-0547">Nucleotide-binding</keyword>
<feature type="domain" description="ABC transmembrane type-1" evidence="12">
    <location>
        <begin position="1119"/>
        <end position="1397"/>
    </location>
</feature>
<feature type="transmembrane region" description="Helical" evidence="10">
    <location>
        <begin position="1344"/>
        <end position="1362"/>
    </location>
</feature>
<dbReference type="PANTHER" id="PTHR24223:SF353">
    <property type="entry name" value="ABC TRANSPORTER ATP-BINDING PROTEIN_PERMEASE VMR1-RELATED"/>
    <property type="match status" value="1"/>
</dbReference>
<dbReference type="InterPro" id="IPR050173">
    <property type="entry name" value="ABC_transporter_C-like"/>
</dbReference>
<keyword evidence="4" id="KW-0677">Repeat</keyword>
<evidence type="ECO:0000256" key="2">
    <source>
        <dbReference type="ARBA" id="ARBA00022448"/>
    </source>
</evidence>
<dbReference type="SUPFAM" id="SSF90123">
    <property type="entry name" value="ABC transporter transmembrane region"/>
    <property type="match status" value="2"/>
</dbReference>
<protein>
    <recommendedName>
        <fullName evidence="15">ATP-binding cassette transporter</fullName>
    </recommendedName>
</protein>
<evidence type="ECO:0000256" key="8">
    <source>
        <dbReference type="ARBA" id="ARBA00023136"/>
    </source>
</evidence>
<dbReference type="FunFam" id="3.40.50.300:FF:001354">
    <property type="entry name" value="ATP-binding cassette (ABC) transporter, putative"/>
    <property type="match status" value="1"/>
</dbReference>
<gene>
    <name evidence="13" type="ORF">AAT19DRAFT_14463</name>
</gene>
<dbReference type="FunFam" id="1.20.1560.10:FF:000013">
    <property type="entry name" value="ABC transporter C family member 2"/>
    <property type="match status" value="1"/>
</dbReference>
<evidence type="ECO:0000259" key="11">
    <source>
        <dbReference type="PROSITE" id="PS50893"/>
    </source>
</evidence>
<feature type="transmembrane region" description="Helical" evidence="10">
    <location>
        <begin position="79"/>
        <end position="98"/>
    </location>
</feature>
<evidence type="ECO:0000256" key="1">
    <source>
        <dbReference type="ARBA" id="ARBA00004141"/>
    </source>
</evidence>
<proteinExistence type="predicted"/>
<evidence type="ECO:0000256" key="5">
    <source>
        <dbReference type="ARBA" id="ARBA00022741"/>
    </source>
</evidence>
<feature type="transmembrane region" description="Helical" evidence="10">
    <location>
        <begin position="487"/>
        <end position="510"/>
    </location>
</feature>
<feature type="region of interest" description="Disordered" evidence="9">
    <location>
        <begin position="695"/>
        <end position="714"/>
    </location>
</feature>
<feature type="domain" description="ABC transmembrane type-1" evidence="12">
    <location>
        <begin position="316"/>
        <end position="640"/>
    </location>
</feature>
<dbReference type="SUPFAM" id="SSF52540">
    <property type="entry name" value="P-loop containing nucleoside triphosphate hydrolases"/>
    <property type="match status" value="3"/>
</dbReference>
<evidence type="ECO:0000259" key="12">
    <source>
        <dbReference type="PROSITE" id="PS50929"/>
    </source>
</evidence>
<feature type="compositionally biased region" description="Acidic residues" evidence="9">
    <location>
        <begin position="1050"/>
        <end position="1060"/>
    </location>
</feature>
<feature type="compositionally biased region" description="Polar residues" evidence="9">
    <location>
        <begin position="1034"/>
        <end position="1045"/>
    </location>
</feature>
<dbReference type="PROSITE" id="PS50929">
    <property type="entry name" value="ABC_TM1F"/>
    <property type="match status" value="2"/>
</dbReference>
<dbReference type="CDD" id="cd03244">
    <property type="entry name" value="ABCC_MRP_domain2"/>
    <property type="match status" value="1"/>
</dbReference>
<dbReference type="InterPro" id="IPR003439">
    <property type="entry name" value="ABC_transporter-like_ATP-bd"/>
</dbReference>
<evidence type="ECO:0000256" key="10">
    <source>
        <dbReference type="SAM" id="Phobius"/>
    </source>
</evidence>
<feature type="domain" description="ABC transporter" evidence="11">
    <location>
        <begin position="703"/>
        <end position="979"/>
    </location>
</feature>
<dbReference type="InterPro" id="IPR011527">
    <property type="entry name" value="ABC1_TM_dom"/>
</dbReference>
<organism evidence="13 14">
    <name type="scientific">Rhodotorula toruloides</name>
    <name type="common">Yeast</name>
    <name type="synonym">Rhodosporidium toruloides</name>
    <dbReference type="NCBI Taxonomy" id="5286"/>
    <lineage>
        <taxon>Eukaryota</taxon>
        <taxon>Fungi</taxon>
        <taxon>Dikarya</taxon>
        <taxon>Basidiomycota</taxon>
        <taxon>Pucciniomycotina</taxon>
        <taxon>Microbotryomycetes</taxon>
        <taxon>Sporidiobolales</taxon>
        <taxon>Sporidiobolaceae</taxon>
        <taxon>Rhodotorula</taxon>
    </lineage>
</organism>
<keyword evidence="2" id="KW-0813">Transport</keyword>
<feature type="domain" description="ABC transporter" evidence="11">
    <location>
        <begin position="1432"/>
        <end position="1677"/>
    </location>
</feature>
<feature type="compositionally biased region" description="Polar residues" evidence="9">
    <location>
        <begin position="993"/>
        <end position="1007"/>
    </location>
</feature>
<evidence type="ECO:0000256" key="9">
    <source>
        <dbReference type="SAM" id="MobiDB-lite"/>
    </source>
</evidence>
<dbReference type="Pfam" id="PF00664">
    <property type="entry name" value="ABC_membrane"/>
    <property type="match status" value="2"/>
</dbReference>
<reference evidence="13 14" key="1">
    <citation type="journal article" date="2018" name="Elife">
        <title>Functional genomics of lipid metabolism in the oleaginous yeast Rhodosporidium toruloides.</title>
        <authorList>
            <person name="Coradetti S.T."/>
            <person name="Pinel D."/>
            <person name="Geiselman G."/>
            <person name="Ito M."/>
            <person name="Mondo S."/>
            <person name="Reilly M.C."/>
            <person name="Cheng Y.F."/>
            <person name="Bauer S."/>
            <person name="Grigoriev I."/>
            <person name="Gladden J.M."/>
            <person name="Simmons B.A."/>
            <person name="Brem R."/>
            <person name="Arkin A.P."/>
            <person name="Skerker J.M."/>
        </authorList>
    </citation>
    <scope>NUCLEOTIDE SEQUENCE [LARGE SCALE GENOMIC DNA]</scope>
    <source>
        <strain evidence="13 14">NBRC 0880</strain>
    </source>
</reference>
<comment type="subcellular location">
    <subcellularLocation>
        <location evidence="1">Membrane</location>
        <topology evidence="1">Multi-pass membrane protein</topology>
    </subcellularLocation>
</comment>
<feature type="compositionally biased region" description="Basic residues" evidence="9">
    <location>
        <begin position="1692"/>
        <end position="1709"/>
    </location>
</feature>
<evidence type="ECO:0000256" key="6">
    <source>
        <dbReference type="ARBA" id="ARBA00022840"/>
    </source>
</evidence>
<dbReference type="GO" id="GO:0140359">
    <property type="term" value="F:ABC-type transporter activity"/>
    <property type="evidence" value="ECO:0007669"/>
    <property type="project" value="InterPro"/>
</dbReference>
<dbReference type="PANTHER" id="PTHR24223">
    <property type="entry name" value="ATP-BINDING CASSETTE SUB-FAMILY C"/>
    <property type="match status" value="1"/>
</dbReference>
<feature type="region of interest" description="Disordered" evidence="9">
    <location>
        <begin position="1692"/>
        <end position="1722"/>
    </location>
</feature>
<dbReference type="EMBL" id="LCTV02000005">
    <property type="protein sequence ID" value="PRQ75441.1"/>
    <property type="molecule type" value="Genomic_DNA"/>
</dbReference>
<evidence type="ECO:0000256" key="7">
    <source>
        <dbReference type="ARBA" id="ARBA00022989"/>
    </source>
</evidence>
<dbReference type="InterPro" id="IPR003593">
    <property type="entry name" value="AAA+_ATPase"/>
</dbReference>
<accession>A0A2T0ABQ6</accession>
<feature type="transmembrane region" description="Helical" evidence="10">
    <location>
        <begin position="24"/>
        <end position="42"/>
    </location>
</feature>
<feature type="transmembrane region" description="Helical" evidence="10">
    <location>
        <begin position="1236"/>
        <end position="1268"/>
    </location>
</feature>
<feature type="region of interest" description="Disordered" evidence="9">
    <location>
        <begin position="977"/>
        <end position="1092"/>
    </location>
</feature>
<dbReference type="Gene3D" id="1.20.1560.10">
    <property type="entry name" value="ABC transporter type 1, transmembrane domain"/>
    <property type="match status" value="2"/>
</dbReference>
<dbReference type="CDD" id="cd18604">
    <property type="entry name" value="ABC_6TM_VMR1_D2_like"/>
    <property type="match status" value="1"/>
</dbReference>
<feature type="transmembrane region" description="Helical" evidence="10">
    <location>
        <begin position="149"/>
        <end position="170"/>
    </location>
</feature>
<dbReference type="SMART" id="SM00382">
    <property type="entry name" value="AAA"/>
    <property type="match status" value="2"/>
</dbReference>
<keyword evidence="6" id="KW-0067">ATP-binding</keyword>
<feature type="transmembrane region" description="Helical" evidence="10">
    <location>
        <begin position="1292"/>
        <end position="1310"/>
    </location>
</feature>
<dbReference type="PROSITE" id="PS00211">
    <property type="entry name" value="ABC_TRANSPORTER_1"/>
    <property type="match status" value="1"/>
</dbReference>
<dbReference type="GO" id="GO:0016887">
    <property type="term" value="F:ATP hydrolysis activity"/>
    <property type="evidence" value="ECO:0007669"/>
    <property type="project" value="InterPro"/>
</dbReference>
<feature type="compositionally biased region" description="Basic and acidic residues" evidence="9">
    <location>
        <begin position="977"/>
        <end position="989"/>
    </location>
</feature>
<dbReference type="Pfam" id="PF00005">
    <property type="entry name" value="ABC_tran"/>
    <property type="match status" value="2"/>
</dbReference>
<feature type="transmembrane region" description="Helical" evidence="10">
    <location>
        <begin position="1114"/>
        <end position="1137"/>
    </location>
</feature>
<evidence type="ECO:0000313" key="13">
    <source>
        <dbReference type="EMBL" id="PRQ75441.1"/>
    </source>
</evidence>
<dbReference type="Proteomes" id="UP000239560">
    <property type="component" value="Unassembled WGS sequence"/>
</dbReference>
<sequence length="1722" mass="190078">MLVFALSALPRSLSVHPWIPHLALTVPACVASTAVALSLPAIRTQPIQLHDDDADDAAEKDTEVDPDHFYPHLRRTKKAAACVVLTALLALELFRVGWEPLAFGWNGWRDWVERAARVVFWTVTFALSLLSFPHPIPSSRASLKTHWRLTVLLFTLTSSFLALTLLRWLLPRSTGLSLFPPRESYGSASYAAQMAILLASTALQLAAFLLLGTTPHSAPLIHPSRTPAKPIITLPSTSPLSLLLFSWISPVLHTSYASTEPMDEGTLPAIPAADRAPNAWRKIRESKGLMSTAPRGWNPLLWRIVVVNRRLFFWQISLSVMNAVLYYVPAFFLQRLVLFLERRSNPQDPSHDTDGSLRWGYVYCVGLLVGAVVESLVSGQLWFVSNSMLSTGIRVQLNTLIFDKTLRRKDISAPSTSSSPSPTTSNDSNDADEGEDEEEEEGKEGGGFKTRSSLTNLFAIDSERVADFATWAFSCWDAPIEIIIGTIFLYSLIGYAALIGIAVAVLFLPLNNWASSQFMTTQDKLMATRDRRVSLMNEVLGSIRMIKFYAFERPFEKRILDARRDELKTLRWNYFLEVSFQGIWSISPILCILVSFWAYTSPLLMNRQLTPSTAFTALSVWNELRFALNVVPDVLQSALQSLVSLRRIEKFLRMPEIEHLQGMDVPVSAEGAGAAVTGLETDGSDERVAFDHATVTWPQHADEKDDDEEEDEGAQKPFELQDLTLEFPKGEMSLVCGRLGSGKTLLLLGASERSLSLVVLIVRAKTDHERFDRTALLGEVDVLSGSVHCPRSPPSAIALPSLDWDAYLSDANWNAPSHTAFVPQQAWLMNDSVRNNILFGLPFRKERYEKTLAACSLTSDLAILEDGDSTEIGEKGINLSGGQKARVSLARAVYSRAGILLLDDVLSAVDAHTAAHIYEQCLKGPLLKGRTVILVSHHVQLTAPGAGFVVSLENGRVAFSGSSSEFFESDGYKAIAGDDKDVADDEPKADGVLSTSPKKPSGLSTSPRKPATFLPPNAGKPKNKTFAQIVAEGNDSTPASSTDVTSASESGEEDESDSEPQDPTIDGDDKKKDKSSPTAKGEHKPRKLVEEETRAVGKVSADVWKLYLGSMGGLFFWMWFVVAFAGAKLADVAQTWWLGKWSGDAGPESAHSTNYYLILYAILSVLAAFVDTAQWFVLYAGTLRSSAVLHERLLHAVLRAPLRWFDSQALGRIQNRFSKDLEGIDSSLPDNFGRSLMYGLGVVTTLSVVASSAPTFLLGFALISVLYYRDARLFQTSAREFRRLDSVSKSPLFSIYGEAIAGVAVIRAFGSSARFMAMMLDRATTNVTFYWYLWGTNRWLSMRFSLLSATVVALTGYVLISAGDKVDAALAGFTLTFALNISNDILFLVRRYTQLELSMVGVERTKEFSEIKQEAAEIVEPRPPAHWPTGNIEVKNLHIRYAPELPDVLHGLTFSVKAGEKIGIVGSTGCGKSTLAASFFRFVEAHSGAIVVDGIDISKIGLLDLRSRLTIVPQDPVILSGTLRSTLDMFEQYEDAEIFDALRRVHLIREEERPDEQEAGTNRSVFWNLDADVAEGGSNYSTGQRQLLCMARALLKRNKILLLDEATASTDHETDELITQTIRQEFADATLLVIAHRLRTIIDFDKILLLDKGKLIEFESPAKLLEDPTSRFYALCRATGRKEFAILKKMSKGKARVTHRPRKLVRRSTAKVPKAQGSNGQA</sequence>
<name>A0A2T0ABQ6_RHOTO</name>
<keyword evidence="7 10" id="KW-1133">Transmembrane helix</keyword>
<feature type="transmembrane region" description="Helical" evidence="10">
    <location>
        <begin position="578"/>
        <end position="599"/>
    </location>
</feature>
<feature type="transmembrane region" description="Helical" evidence="10">
    <location>
        <begin position="1157"/>
        <end position="1180"/>
    </location>
</feature>
<evidence type="ECO:0000256" key="4">
    <source>
        <dbReference type="ARBA" id="ARBA00022737"/>
    </source>
</evidence>
<feature type="transmembrane region" description="Helical" evidence="10">
    <location>
        <begin position="118"/>
        <end position="137"/>
    </location>
</feature>
<dbReference type="CDD" id="cd18596">
    <property type="entry name" value="ABC_6TM_VMR1_D1_like"/>
    <property type="match status" value="1"/>
</dbReference>
<dbReference type="OrthoDB" id="6500128at2759"/>
<feature type="transmembrane region" description="Helical" evidence="10">
    <location>
        <begin position="311"/>
        <end position="340"/>
    </location>
</feature>
<evidence type="ECO:0000256" key="3">
    <source>
        <dbReference type="ARBA" id="ARBA00022692"/>
    </source>
</evidence>
<dbReference type="Gene3D" id="3.40.50.300">
    <property type="entry name" value="P-loop containing nucleotide triphosphate hydrolases"/>
    <property type="match status" value="2"/>
</dbReference>
<feature type="transmembrane region" description="Helical" evidence="10">
    <location>
        <begin position="1368"/>
        <end position="1389"/>
    </location>
</feature>
<dbReference type="PROSITE" id="PS50893">
    <property type="entry name" value="ABC_TRANSPORTER_2"/>
    <property type="match status" value="2"/>
</dbReference>
<dbReference type="InterPro" id="IPR036640">
    <property type="entry name" value="ABC1_TM_sf"/>
</dbReference>